<dbReference type="GO" id="GO:0097163">
    <property type="term" value="F:sulfur carrier activity"/>
    <property type="evidence" value="ECO:0007669"/>
    <property type="project" value="TreeGrafter"/>
</dbReference>
<organism evidence="5 6">
    <name type="scientific">Methylotuvimicrobium buryatense</name>
    <name type="common">Methylomicrobium buryatense</name>
    <dbReference type="NCBI Taxonomy" id="95641"/>
    <lineage>
        <taxon>Bacteria</taxon>
        <taxon>Pseudomonadati</taxon>
        <taxon>Pseudomonadota</taxon>
        <taxon>Gammaproteobacteria</taxon>
        <taxon>Methylococcales</taxon>
        <taxon>Methylococcaceae</taxon>
        <taxon>Methylotuvimicrobium</taxon>
    </lineage>
</organism>
<protein>
    <recommendedName>
        <fullName evidence="3">Sulfurtransferase</fullName>
        <ecNumber evidence="3">2.8.1.-</ecNumber>
    </recommendedName>
</protein>
<dbReference type="EC" id="2.8.1.-" evidence="3"/>
<evidence type="ECO:0000256" key="4">
    <source>
        <dbReference type="PIRSR" id="PIRSR006223-50"/>
    </source>
</evidence>
<dbReference type="EMBL" id="CP035467">
    <property type="protein sequence ID" value="QCW81251.1"/>
    <property type="molecule type" value="Genomic_DNA"/>
</dbReference>
<dbReference type="GO" id="GO:0002143">
    <property type="term" value="P:tRNA wobble position uridine thiolation"/>
    <property type="evidence" value="ECO:0007669"/>
    <property type="project" value="TreeGrafter"/>
</dbReference>
<dbReference type="NCBIfam" id="TIGR03342">
    <property type="entry name" value="dsrC_tusE_dsvC"/>
    <property type="match status" value="1"/>
</dbReference>
<dbReference type="Pfam" id="PF04358">
    <property type="entry name" value="DsrC"/>
    <property type="match status" value="1"/>
</dbReference>
<feature type="active site" description="Cysteine persulfide intermediate" evidence="4">
    <location>
        <position position="109"/>
    </location>
</feature>
<keyword evidence="2" id="KW-0963">Cytoplasm</keyword>
<dbReference type="Gene3D" id="1.10.10.370">
    <property type="entry name" value="DsrC-like protein, C-terminal domain"/>
    <property type="match status" value="1"/>
</dbReference>
<dbReference type="InterPro" id="IPR007453">
    <property type="entry name" value="DsrC/TusE"/>
</dbReference>
<dbReference type="KEGG" id="mbur:EQU24_02515"/>
<name>A0A4P9UM70_METBY</name>
<dbReference type="AlphaFoldDB" id="A0A4P9UM70"/>
<evidence type="ECO:0000313" key="5">
    <source>
        <dbReference type="EMBL" id="QCW81251.1"/>
    </source>
</evidence>
<dbReference type="InterPro" id="IPR025526">
    <property type="entry name" value="DsrC-like_dom_sf"/>
</dbReference>
<dbReference type="PANTHER" id="PTHR37010">
    <property type="entry name" value="SULFURTRANSFERASE TUSE"/>
    <property type="match status" value="1"/>
</dbReference>
<dbReference type="OrthoDB" id="9786347at2"/>
<dbReference type="SUPFAM" id="SSF69721">
    <property type="entry name" value="DsrC, the gamma subunit of dissimilatory sulfite reductase"/>
    <property type="match status" value="1"/>
</dbReference>
<comment type="subcellular location">
    <subcellularLocation>
        <location evidence="1">Cytoplasm</location>
    </subcellularLocation>
</comment>
<comment type="function">
    <text evidence="3">Part of a sulfur-relay system.</text>
</comment>
<dbReference type="RefSeq" id="WP_017841009.1">
    <property type="nucleotide sequence ID" value="NZ_CP035467.1"/>
</dbReference>
<dbReference type="Proteomes" id="UP000305881">
    <property type="component" value="Chromosome"/>
</dbReference>
<evidence type="ECO:0000256" key="1">
    <source>
        <dbReference type="ARBA" id="ARBA00004496"/>
    </source>
</evidence>
<accession>A0A4P9UM70</accession>
<evidence type="ECO:0000313" key="6">
    <source>
        <dbReference type="Proteomes" id="UP000305881"/>
    </source>
</evidence>
<dbReference type="STRING" id="675511.GCA_000341735_02501"/>
<dbReference type="GO" id="GO:0016740">
    <property type="term" value="F:transferase activity"/>
    <property type="evidence" value="ECO:0007669"/>
    <property type="project" value="UniProtKB-KW"/>
</dbReference>
<dbReference type="PIRSF" id="PIRSF006223">
    <property type="entry name" value="DsrC_TusE"/>
    <property type="match status" value="1"/>
</dbReference>
<proteinExistence type="inferred from homology"/>
<evidence type="ECO:0000256" key="2">
    <source>
        <dbReference type="ARBA" id="ARBA00022490"/>
    </source>
</evidence>
<dbReference type="Gene3D" id="3.30.1420.10">
    <property type="match status" value="1"/>
</dbReference>
<dbReference type="GO" id="GO:0005737">
    <property type="term" value="C:cytoplasm"/>
    <property type="evidence" value="ECO:0007669"/>
    <property type="project" value="UniProtKB-SubCell"/>
</dbReference>
<keyword evidence="3" id="KW-0808">Transferase</keyword>
<evidence type="ECO:0000256" key="3">
    <source>
        <dbReference type="PIRNR" id="PIRNR006223"/>
    </source>
</evidence>
<reference evidence="6" key="1">
    <citation type="journal article" date="2019" name="J. Bacteriol.">
        <title>A Mutagenic Screen Identifies a TonB-Dependent Receptor Required for the Lanthanide Metal Switch in the Type I Methanotroph 'Methylotuvimicrobium buryatense' 5GB1C.</title>
        <authorList>
            <person name="Groom J.D."/>
            <person name="Ford S.M."/>
            <person name="Pesesky M.W."/>
            <person name="Lidstrom M.E."/>
        </authorList>
    </citation>
    <scope>NUCLEOTIDE SEQUENCE [LARGE SCALE GENOMIC DNA]</scope>
    <source>
        <strain evidence="6">5GB1C</strain>
    </source>
</reference>
<gene>
    <name evidence="5" type="primary">tusE</name>
    <name evidence="5" type="ORF">EQU24_02515</name>
</gene>
<dbReference type="InterPro" id="IPR043163">
    <property type="entry name" value="DsrC-like_N"/>
</dbReference>
<keyword evidence="6" id="KW-1185">Reference proteome</keyword>
<dbReference type="PANTHER" id="PTHR37010:SF1">
    <property type="entry name" value="SULFURTRANSFERASE TUSE"/>
    <property type="match status" value="1"/>
</dbReference>
<comment type="similarity">
    <text evidence="3">Belongs to the dsrC/tusE family.</text>
</comment>
<dbReference type="InterPro" id="IPR042072">
    <property type="entry name" value="DsrC-like_C"/>
</dbReference>
<sequence length="110" mass="12305">MVLNAEGEFPALTDQGFLVDMNDWSEAVARDLAKANSITLSDAHWEIIFFIRGYYLQFKHLPNARVFTKAVAKHLGAEKGNSRYLQRLFPEGPLRSACKLAGLPKPPTCL</sequence>